<dbReference type="PANTHER" id="PTHR13136:SF11">
    <property type="entry name" value="TESTIS-EXPRESSED PROTEIN 30"/>
    <property type="match status" value="1"/>
</dbReference>
<keyword evidence="3" id="KW-1185">Reference proteome</keyword>
<gene>
    <name evidence="2" type="ORF">ER308_03940</name>
</gene>
<dbReference type="OrthoDB" id="652634at2"/>
<protein>
    <submittedName>
        <fullName evidence="2">Alpha/beta hydrolase</fullName>
    </submittedName>
</protein>
<dbReference type="SUPFAM" id="SSF53474">
    <property type="entry name" value="alpha/beta-Hydrolases"/>
    <property type="match status" value="1"/>
</dbReference>
<dbReference type="RefSeq" id="WP_131153780.1">
    <property type="nucleotide sequence ID" value="NZ_CP036402.1"/>
</dbReference>
<proteinExistence type="predicted"/>
<evidence type="ECO:0000313" key="2">
    <source>
        <dbReference type="EMBL" id="QBI18783.1"/>
    </source>
</evidence>
<organism evidence="2 3">
    <name type="scientific">Egibacter rhizosphaerae</name>
    <dbReference type="NCBI Taxonomy" id="1670831"/>
    <lineage>
        <taxon>Bacteria</taxon>
        <taxon>Bacillati</taxon>
        <taxon>Actinomycetota</taxon>
        <taxon>Nitriliruptoria</taxon>
        <taxon>Egibacterales</taxon>
        <taxon>Egibacteraceae</taxon>
        <taxon>Egibacter</taxon>
    </lineage>
</organism>
<evidence type="ECO:0000313" key="3">
    <source>
        <dbReference type="Proteomes" id="UP000291469"/>
    </source>
</evidence>
<dbReference type="InterPro" id="IPR029058">
    <property type="entry name" value="AB_hydrolase_fold"/>
</dbReference>
<dbReference type="Gene3D" id="3.40.50.1820">
    <property type="entry name" value="alpha/beta hydrolase"/>
    <property type="match status" value="1"/>
</dbReference>
<keyword evidence="2" id="KW-0378">Hydrolase</keyword>
<feature type="domain" description="KANL3/Tex30 alpha/beta hydrolase-like" evidence="1">
    <location>
        <begin position="39"/>
        <end position="242"/>
    </location>
</feature>
<dbReference type="InterPro" id="IPR046879">
    <property type="entry name" value="KANL3/Tex30_Abhydrolase"/>
</dbReference>
<reference evidence="2 3" key="1">
    <citation type="submission" date="2019-01" db="EMBL/GenBank/DDBJ databases">
        <title>Egibacter rhizosphaerae EGI 80759T.</title>
        <authorList>
            <person name="Chen D.-D."/>
            <person name="Tian Y."/>
            <person name="Jiao J.-Y."/>
            <person name="Zhang X.-T."/>
            <person name="Zhang Y.-G."/>
            <person name="Zhang Y."/>
            <person name="Xiao M."/>
            <person name="Shu W.-S."/>
            <person name="Li W.-J."/>
        </authorList>
    </citation>
    <scope>NUCLEOTIDE SEQUENCE [LARGE SCALE GENOMIC DNA]</scope>
    <source>
        <strain evidence="2 3">EGI 80759</strain>
    </source>
</reference>
<dbReference type="Pfam" id="PF20408">
    <property type="entry name" value="Abhydrolase_11"/>
    <property type="match status" value="1"/>
</dbReference>
<dbReference type="EMBL" id="CP036402">
    <property type="protein sequence ID" value="QBI18783.1"/>
    <property type="molecule type" value="Genomic_DNA"/>
</dbReference>
<dbReference type="AlphaFoldDB" id="A0A411YC03"/>
<dbReference type="GO" id="GO:0016787">
    <property type="term" value="F:hydrolase activity"/>
    <property type="evidence" value="ECO:0007669"/>
    <property type="project" value="UniProtKB-KW"/>
</dbReference>
<evidence type="ECO:0000259" key="1">
    <source>
        <dbReference type="Pfam" id="PF20408"/>
    </source>
</evidence>
<dbReference type="PANTHER" id="PTHR13136">
    <property type="entry name" value="TESTIS DEVELOPMENT PROTEIN PRTD"/>
    <property type="match status" value="1"/>
</dbReference>
<dbReference type="Proteomes" id="UP000291469">
    <property type="component" value="Chromosome"/>
</dbReference>
<dbReference type="KEGG" id="erz:ER308_03940"/>
<accession>A0A411YC03</accession>
<sequence>MPTRPTAPEDWHVPVFGPQAVPAVTATARRPLGDRGELAVVLAPGAGSDRHDAPLAVVADRLAARGHPTLVLQFAYTEAGRGRPDPLERCGAVFAEVAGHLRERLGDERPLILGGRSMGGRVASLIASDEDEPVAGVAGVALLAYPLHPARPLRDAEPVPRERLRTAHWPDLRVPSLFVQGDRDRLCDLATLEAERAAHLEARRTSVHVVAGADHGFEPRRRDGRATADVHREVAEVVGDWVDGLADQGRAT</sequence>
<dbReference type="InterPro" id="IPR026555">
    <property type="entry name" value="NSL3/Tex30"/>
</dbReference>
<name>A0A411YC03_9ACTN</name>